<evidence type="ECO:0000313" key="2">
    <source>
        <dbReference type="EMBL" id="TDQ67379.1"/>
    </source>
</evidence>
<dbReference type="InterPro" id="IPR029063">
    <property type="entry name" value="SAM-dependent_MTases_sf"/>
</dbReference>
<dbReference type="Proteomes" id="UP000295391">
    <property type="component" value="Unassembled WGS sequence"/>
</dbReference>
<keyword evidence="3" id="KW-1185">Reference proteome</keyword>
<proteinExistence type="predicted"/>
<dbReference type="PANTHER" id="PTHR43861">
    <property type="entry name" value="TRANS-ACONITATE 2-METHYLTRANSFERASE-RELATED"/>
    <property type="match status" value="1"/>
</dbReference>
<reference evidence="2 3" key="1">
    <citation type="submission" date="2019-03" db="EMBL/GenBank/DDBJ databases">
        <title>Genomic Encyclopedia of Type Strains, Phase III (KMG-III): the genomes of soil and plant-associated and newly described type strains.</title>
        <authorList>
            <person name="Whitman W."/>
        </authorList>
    </citation>
    <scope>NUCLEOTIDE SEQUENCE [LARGE SCALE GENOMIC DNA]</scope>
    <source>
        <strain evidence="2 3">CGMCC 1.7002</strain>
    </source>
</reference>
<dbReference type="InterPro" id="IPR025714">
    <property type="entry name" value="Methyltranfer_dom"/>
</dbReference>
<dbReference type="AlphaFoldDB" id="A0A4R6VTI5"/>
<keyword evidence="2" id="KW-0808">Transferase</keyword>
<keyword evidence="2" id="KW-0489">Methyltransferase</keyword>
<dbReference type="RefSeq" id="WP_166638920.1">
    <property type="nucleotide sequence ID" value="NZ_SNYR01000001.1"/>
</dbReference>
<organism evidence="2 3">
    <name type="scientific">Maritalea mobilis</name>
    <dbReference type="NCBI Taxonomy" id="483324"/>
    <lineage>
        <taxon>Bacteria</taxon>
        <taxon>Pseudomonadati</taxon>
        <taxon>Pseudomonadota</taxon>
        <taxon>Alphaproteobacteria</taxon>
        <taxon>Hyphomicrobiales</taxon>
        <taxon>Devosiaceae</taxon>
        <taxon>Maritalea</taxon>
    </lineage>
</organism>
<dbReference type="Gene3D" id="3.40.50.150">
    <property type="entry name" value="Vaccinia Virus protein VP39"/>
    <property type="match status" value="1"/>
</dbReference>
<protein>
    <submittedName>
        <fullName evidence="2">Ubiquinone/menaquinone biosynthesis C-methylase UbiE</fullName>
    </submittedName>
</protein>
<dbReference type="Pfam" id="PF13847">
    <property type="entry name" value="Methyltransf_31"/>
    <property type="match status" value="1"/>
</dbReference>
<sequence>MSNDTSTFWDKRAKQYDRSMSSHDQQFDQRLTRLKSALASTDHVLDLGCASGEIALNLSPFIKTIEGIDPSAKMIELAAQKAANQNIKNASFLATDIFDPRLEPESYDAILALNVLHLLRDHQKVLTRVNTLLKPGGKLLVETPCIGESCWWQKGLILAASRIGLVPYIHSYRAEEPQQELTQFGFTILNATYAPQHDHRATITAQKKF</sequence>
<evidence type="ECO:0000259" key="1">
    <source>
        <dbReference type="Pfam" id="PF13847"/>
    </source>
</evidence>
<dbReference type="CDD" id="cd02440">
    <property type="entry name" value="AdoMet_MTases"/>
    <property type="match status" value="1"/>
</dbReference>
<comment type="caution">
    <text evidence="2">The sequence shown here is derived from an EMBL/GenBank/DDBJ whole genome shotgun (WGS) entry which is preliminary data.</text>
</comment>
<dbReference type="SUPFAM" id="SSF53335">
    <property type="entry name" value="S-adenosyl-L-methionine-dependent methyltransferases"/>
    <property type="match status" value="1"/>
</dbReference>
<evidence type="ECO:0000313" key="3">
    <source>
        <dbReference type="Proteomes" id="UP000295391"/>
    </source>
</evidence>
<dbReference type="EMBL" id="SNYR01000001">
    <property type="protein sequence ID" value="TDQ67379.1"/>
    <property type="molecule type" value="Genomic_DNA"/>
</dbReference>
<dbReference type="GO" id="GO:0032259">
    <property type="term" value="P:methylation"/>
    <property type="evidence" value="ECO:0007669"/>
    <property type="project" value="UniProtKB-KW"/>
</dbReference>
<gene>
    <name evidence="2" type="ORF">ATL17_1392</name>
</gene>
<keyword evidence="2" id="KW-0830">Ubiquinone</keyword>
<accession>A0A4R6VTI5</accession>
<dbReference type="GO" id="GO:0008168">
    <property type="term" value="F:methyltransferase activity"/>
    <property type="evidence" value="ECO:0007669"/>
    <property type="project" value="UniProtKB-KW"/>
</dbReference>
<name>A0A4R6VTI5_9HYPH</name>
<feature type="domain" description="Methyltransferase" evidence="1">
    <location>
        <begin position="40"/>
        <end position="145"/>
    </location>
</feature>